<feature type="domain" description="TIR" evidence="1">
    <location>
        <begin position="12"/>
        <end position="157"/>
    </location>
</feature>
<comment type="caution">
    <text evidence="2">The sequence shown here is derived from an EMBL/GenBank/DDBJ whole genome shotgun (WGS) entry which is preliminary data.</text>
</comment>
<keyword evidence="3" id="KW-1185">Reference proteome</keyword>
<dbReference type="InterPro" id="IPR035897">
    <property type="entry name" value="Toll_tir_struct_dom_sf"/>
</dbReference>
<dbReference type="Pfam" id="PF13676">
    <property type="entry name" value="TIR_2"/>
    <property type="match status" value="1"/>
</dbReference>
<dbReference type="AlphaFoldDB" id="A0AAE0VJ92"/>
<reference evidence="2" key="2">
    <citation type="journal article" date="2021" name="Genome Biol. Evol.">
        <title>Developing a high-quality reference genome for a parasitic bivalve with doubly uniparental inheritance (Bivalvia: Unionida).</title>
        <authorList>
            <person name="Smith C.H."/>
        </authorList>
    </citation>
    <scope>NUCLEOTIDE SEQUENCE</scope>
    <source>
        <strain evidence="2">CHS0354</strain>
        <tissue evidence="2">Mantle</tissue>
    </source>
</reference>
<dbReference type="EMBL" id="JAEAOA010002072">
    <property type="protein sequence ID" value="KAK3578897.1"/>
    <property type="molecule type" value="Genomic_DNA"/>
</dbReference>
<evidence type="ECO:0000259" key="1">
    <source>
        <dbReference type="PROSITE" id="PS50104"/>
    </source>
</evidence>
<dbReference type="GO" id="GO:0007165">
    <property type="term" value="P:signal transduction"/>
    <property type="evidence" value="ECO:0007669"/>
    <property type="project" value="InterPro"/>
</dbReference>
<dbReference type="InterPro" id="IPR000157">
    <property type="entry name" value="TIR_dom"/>
</dbReference>
<reference evidence="2" key="1">
    <citation type="journal article" date="2021" name="Genome Biol. Evol.">
        <title>A High-Quality Reference Genome for a Parasitic Bivalve with Doubly Uniparental Inheritance (Bivalvia: Unionida).</title>
        <authorList>
            <person name="Smith C.H."/>
        </authorList>
    </citation>
    <scope>NUCLEOTIDE SEQUENCE</scope>
    <source>
        <strain evidence="2">CHS0354</strain>
    </source>
</reference>
<proteinExistence type="predicted"/>
<evidence type="ECO:0000313" key="2">
    <source>
        <dbReference type="EMBL" id="KAK3578897.1"/>
    </source>
</evidence>
<dbReference type="PROSITE" id="PS50104">
    <property type="entry name" value="TIR"/>
    <property type="match status" value="1"/>
</dbReference>
<organism evidence="2 3">
    <name type="scientific">Potamilus streckersoni</name>
    <dbReference type="NCBI Taxonomy" id="2493646"/>
    <lineage>
        <taxon>Eukaryota</taxon>
        <taxon>Metazoa</taxon>
        <taxon>Spiralia</taxon>
        <taxon>Lophotrochozoa</taxon>
        <taxon>Mollusca</taxon>
        <taxon>Bivalvia</taxon>
        <taxon>Autobranchia</taxon>
        <taxon>Heteroconchia</taxon>
        <taxon>Palaeoheterodonta</taxon>
        <taxon>Unionida</taxon>
        <taxon>Unionoidea</taxon>
        <taxon>Unionidae</taxon>
        <taxon>Ambleminae</taxon>
        <taxon>Lampsilini</taxon>
        <taxon>Potamilus</taxon>
    </lineage>
</organism>
<dbReference type="SUPFAM" id="SSF52200">
    <property type="entry name" value="Toll/Interleukin receptor TIR domain"/>
    <property type="match status" value="1"/>
</dbReference>
<gene>
    <name evidence="2" type="ORF">CHS0354_035517</name>
</gene>
<protein>
    <recommendedName>
        <fullName evidence="1">TIR domain-containing protein</fullName>
    </recommendedName>
</protein>
<evidence type="ECO:0000313" key="3">
    <source>
        <dbReference type="Proteomes" id="UP001195483"/>
    </source>
</evidence>
<accession>A0AAE0VJ92</accession>
<dbReference type="Gene3D" id="3.40.50.10140">
    <property type="entry name" value="Toll/interleukin-1 receptor homology (TIR) domain"/>
    <property type="match status" value="1"/>
</dbReference>
<reference evidence="2" key="3">
    <citation type="submission" date="2023-05" db="EMBL/GenBank/DDBJ databases">
        <authorList>
            <person name="Smith C.H."/>
        </authorList>
    </citation>
    <scope>NUCLEOTIDE SEQUENCE</scope>
    <source>
        <strain evidence="2">CHS0354</strain>
        <tissue evidence="2">Mantle</tissue>
    </source>
</reference>
<name>A0AAE0VJ92_9BIVA</name>
<dbReference type="Proteomes" id="UP001195483">
    <property type="component" value="Unassembled WGS sequence"/>
</dbReference>
<sequence>MAATMKPLSAGKSYHFHVIYNHAPVKHLATEDQKLSLLFVEFLVDKLSAGGYTKCYYHEEHSLPGRNVFRELFRVLKESEWTVIVVTKDFSTNGWVEYCRNATFKKLIDERTEDSLIPIALGNATIPEELGAKQWLSFDADPKTWSEGKVDKIIKVLDAGLLVTRAEYNTPKQETGDGRLMTERGQMISNPQPSLPDTSDTTCNGNEKETLCYLLATLCLSKTQPITPCPSNKLPLALGDSEKNPFLGTKKGFLYIKFC</sequence>